<evidence type="ECO:0000313" key="1">
    <source>
        <dbReference type="EMBL" id="KAA6400400.1"/>
    </source>
</evidence>
<proteinExistence type="predicted"/>
<comment type="caution">
    <text evidence="1">The sequence shown here is derived from an EMBL/GenBank/DDBJ whole genome shotgun (WGS) entry which is preliminary data.</text>
</comment>
<name>A0A5J4WZS9_9EUKA</name>
<dbReference type="EMBL" id="SNRW01000568">
    <property type="protein sequence ID" value="KAA6400400.1"/>
    <property type="molecule type" value="Genomic_DNA"/>
</dbReference>
<dbReference type="Proteomes" id="UP000324800">
    <property type="component" value="Unassembled WGS sequence"/>
</dbReference>
<organism evidence="1 2">
    <name type="scientific">Streblomastix strix</name>
    <dbReference type="NCBI Taxonomy" id="222440"/>
    <lineage>
        <taxon>Eukaryota</taxon>
        <taxon>Metamonada</taxon>
        <taxon>Preaxostyla</taxon>
        <taxon>Oxymonadida</taxon>
        <taxon>Streblomastigidae</taxon>
        <taxon>Streblomastix</taxon>
    </lineage>
</organism>
<evidence type="ECO:0000313" key="2">
    <source>
        <dbReference type="Proteomes" id="UP000324800"/>
    </source>
</evidence>
<reference evidence="1 2" key="1">
    <citation type="submission" date="2019-03" db="EMBL/GenBank/DDBJ databases">
        <title>Single cell metagenomics reveals metabolic interactions within the superorganism composed of flagellate Streblomastix strix and complex community of Bacteroidetes bacteria on its surface.</title>
        <authorList>
            <person name="Treitli S.C."/>
            <person name="Kolisko M."/>
            <person name="Husnik F."/>
            <person name="Keeling P."/>
            <person name="Hampl V."/>
        </authorList>
    </citation>
    <scope>NUCLEOTIDE SEQUENCE [LARGE SCALE GENOMIC DNA]</scope>
    <source>
        <strain evidence="1">ST1C</strain>
    </source>
</reference>
<dbReference type="AlphaFoldDB" id="A0A5J4WZS9"/>
<sequence length="405" mass="43854">MYETEWYNSGDIVPDQVTPACDAIPLNSVVNGSVGTSNEYATGDHQHPLQVSTVLPAKDTANDTGSGTAGASNVYSSATYQHLLYIDPTTANVPIVNATAAANATKFNKTGGMATEILCANGNTTSDFVIEATTLTITGTKIFNNYITAAGYKIANGTNQLMLMADGSTKPFTFTDQEFYITGSIQYFKLQMFGAYTTPTDVSVEFTCKCRIWFGLIQFNQIYTSDGIGTYQYKLQFNMSYGMDVCNIIYFGTGANRYGELQARVLMWSNQLIFQQINQDMEIESLMDVLNNEMQPQLPSGASSSTALFANQFNSAVNISNNLNDNRAGLRIARQANGAGIYLRTKLATDGGTTAGQWNIITTPENSTQNPLGFTICLGPDATSNNRGLRISADGNTLTFNGRTL</sequence>
<accession>A0A5J4WZS9</accession>
<protein>
    <submittedName>
        <fullName evidence="1">Uncharacterized protein</fullName>
    </submittedName>
</protein>
<gene>
    <name evidence="1" type="ORF">EZS28_004074</name>
</gene>